<dbReference type="GO" id="GO:0047605">
    <property type="term" value="F:acetolactate decarboxylase activity"/>
    <property type="evidence" value="ECO:0007669"/>
    <property type="project" value="UniProtKB-EC"/>
</dbReference>
<evidence type="ECO:0000313" key="11">
    <source>
        <dbReference type="Proteomes" id="UP000315700"/>
    </source>
</evidence>
<dbReference type="InterPro" id="IPR005128">
    <property type="entry name" value="Acetolactate_a_deCO2ase"/>
</dbReference>
<dbReference type="AlphaFoldDB" id="A0A517SDS2"/>
<comment type="pathway">
    <text evidence="2">Polyol metabolism; (R,R)-butane-2,3-diol biosynthesis; (R,R)-butane-2,3-diol from pyruvate: step 2/3.</text>
</comment>
<comment type="catalytic activity">
    <reaction evidence="1">
        <text>(2S)-2-acetolactate + H(+) = (R)-acetoin + CO2</text>
        <dbReference type="Rhea" id="RHEA:21580"/>
        <dbReference type="ChEBI" id="CHEBI:15378"/>
        <dbReference type="ChEBI" id="CHEBI:15686"/>
        <dbReference type="ChEBI" id="CHEBI:16526"/>
        <dbReference type="ChEBI" id="CHEBI:58476"/>
        <dbReference type="EC" id="4.1.1.5"/>
    </reaction>
</comment>
<evidence type="ECO:0000256" key="4">
    <source>
        <dbReference type="ARBA" id="ARBA00013204"/>
    </source>
</evidence>
<dbReference type="UniPathway" id="UPA00626">
    <property type="reaction ID" value="UER00678"/>
</dbReference>
<dbReference type="EMBL" id="CP036271">
    <property type="protein sequence ID" value="QDT54257.1"/>
    <property type="molecule type" value="Genomic_DNA"/>
</dbReference>
<evidence type="ECO:0000256" key="8">
    <source>
        <dbReference type="ARBA" id="ARBA00023239"/>
    </source>
</evidence>
<evidence type="ECO:0000256" key="9">
    <source>
        <dbReference type="SAM" id="SignalP"/>
    </source>
</evidence>
<accession>A0A517SDS2</accession>
<evidence type="ECO:0000256" key="2">
    <source>
        <dbReference type="ARBA" id="ARBA00005170"/>
    </source>
</evidence>
<reference evidence="10 11" key="1">
    <citation type="submission" date="2019-02" db="EMBL/GenBank/DDBJ databases">
        <title>Deep-cultivation of Planctomycetes and their phenomic and genomic characterization uncovers novel biology.</title>
        <authorList>
            <person name="Wiegand S."/>
            <person name="Jogler M."/>
            <person name="Boedeker C."/>
            <person name="Pinto D."/>
            <person name="Vollmers J."/>
            <person name="Rivas-Marin E."/>
            <person name="Kohn T."/>
            <person name="Peeters S.H."/>
            <person name="Heuer A."/>
            <person name="Rast P."/>
            <person name="Oberbeckmann S."/>
            <person name="Bunk B."/>
            <person name="Jeske O."/>
            <person name="Meyerdierks A."/>
            <person name="Storesund J.E."/>
            <person name="Kallscheuer N."/>
            <person name="Luecker S."/>
            <person name="Lage O.M."/>
            <person name="Pohl T."/>
            <person name="Merkel B.J."/>
            <person name="Hornburger P."/>
            <person name="Mueller R.-W."/>
            <person name="Bruemmer F."/>
            <person name="Labrenz M."/>
            <person name="Spormann A.M."/>
            <person name="Op den Camp H."/>
            <person name="Overmann J."/>
            <person name="Amann R."/>
            <person name="Jetten M.S.M."/>
            <person name="Mascher T."/>
            <person name="Medema M.H."/>
            <person name="Devos D.P."/>
            <person name="Kaster A.-K."/>
            <person name="Ovreas L."/>
            <person name="Rohde M."/>
            <person name="Galperin M.Y."/>
            <person name="Jogler C."/>
        </authorList>
    </citation>
    <scope>NUCLEOTIDE SEQUENCE [LARGE SCALE GENOMIC DNA]</scope>
    <source>
        <strain evidence="10 11">Pan44</strain>
    </source>
</reference>
<keyword evidence="9" id="KW-0732">Signal</keyword>
<dbReference type="EC" id="4.1.1.5" evidence="4"/>
<dbReference type="KEGG" id="ccos:Pan44_22850"/>
<protein>
    <recommendedName>
        <fullName evidence="5">Alpha-acetolactate decarboxylase</fullName>
        <ecNumber evidence="4">4.1.1.5</ecNumber>
    </recommendedName>
</protein>
<evidence type="ECO:0000256" key="1">
    <source>
        <dbReference type="ARBA" id="ARBA00001784"/>
    </source>
</evidence>
<dbReference type="PANTHER" id="PTHR35524">
    <property type="entry name" value="ALPHA-ACETOLACTATE DECARBOXYLASE"/>
    <property type="match status" value="1"/>
</dbReference>
<keyword evidence="7" id="KW-0005">Acetoin biosynthesis</keyword>
<feature type="signal peptide" evidence="9">
    <location>
        <begin position="1"/>
        <end position="27"/>
    </location>
</feature>
<evidence type="ECO:0000256" key="7">
    <source>
        <dbReference type="ARBA" id="ARBA00023061"/>
    </source>
</evidence>
<dbReference type="Proteomes" id="UP000315700">
    <property type="component" value="Chromosome"/>
</dbReference>
<dbReference type="GO" id="GO:0045151">
    <property type="term" value="P:acetoin biosynthetic process"/>
    <property type="evidence" value="ECO:0007669"/>
    <property type="project" value="UniProtKB-KW"/>
</dbReference>
<dbReference type="PANTHER" id="PTHR35524:SF1">
    <property type="entry name" value="ALPHA-ACETOLACTATE DECARBOXYLASE"/>
    <property type="match status" value="1"/>
</dbReference>
<keyword evidence="11" id="KW-1185">Reference proteome</keyword>
<dbReference type="NCBIfam" id="TIGR01252">
    <property type="entry name" value="acetolac_decarb"/>
    <property type="match status" value="1"/>
</dbReference>
<evidence type="ECO:0000313" key="10">
    <source>
        <dbReference type="EMBL" id="QDT54257.1"/>
    </source>
</evidence>
<evidence type="ECO:0000256" key="3">
    <source>
        <dbReference type="ARBA" id="ARBA00007106"/>
    </source>
</evidence>
<dbReference type="SUPFAM" id="SSF117856">
    <property type="entry name" value="AF0104/ALDC/Ptd012-like"/>
    <property type="match status" value="1"/>
</dbReference>
<keyword evidence="8 10" id="KW-0456">Lyase</keyword>
<evidence type="ECO:0000256" key="6">
    <source>
        <dbReference type="ARBA" id="ARBA00022793"/>
    </source>
</evidence>
<dbReference type="Gene3D" id="3.30.1330.80">
    <property type="entry name" value="Hypothetical protein, similar to alpha- acetolactate decarboxylase, domain 2"/>
    <property type="match status" value="2"/>
</dbReference>
<dbReference type="PROSITE" id="PS51257">
    <property type="entry name" value="PROKAR_LIPOPROTEIN"/>
    <property type="match status" value="1"/>
</dbReference>
<gene>
    <name evidence="10" type="primary">aldB</name>
    <name evidence="10" type="ORF">Pan44_22850</name>
</gene>
<keyword evidence="6" id="KW-0210">Decarboxylase</keyword>
<evidence type="ECO:0000256" key="5">
    <source>
        <dbReference type="ARBA" id="ARBA00020164"/>
    </source>
</evidence>
<organism evidence="10 11">
    <name type="scientific">Caulifigura coniformis</name>
    <dbReference type="NCBI Taxonomy" id="2527983"/>
    <lineage>
        <taxon>Bacteria</taxon>
        <taxon>Pseudomonadati</taxon>
        <taxon>Planctomycetota</taxon>
        <taxon>Planctomycetia</taxon>
        <taxon>Planctomycetales</taxon>
        <taxon>Planctomycetaceae</taxon>
        <taxon>Caulifigura</taxon>
    </lineage>
</organism>
<dbReference type="Pfam" id="PF03306">
    <property type="entry name" value="AAL_decarboxy"/>
    <property type="match status" value="1"/>
</dbReference>
<name>A0A517SDS2_9PLAN</name>
<proteinExistence type="inferred from homology"/>
<feature type="chain" id="PRO_5021982840" description="Alpha-acetolactate decarboxylase" evidence="9">
    <location>
        <begin position="28"/>
        <end position="285"/>
    </location>
</feature>
<comment type="similarity">
    <text evidence="3">Belongs to the alpha-acetolactate decarboxylase family.</text>
</comment>
<dbReference type="CDD" id="cd17299">
    <property type="entry name" value="acetolactate_decarboxylase"/>
    <property type="match status" value="1"/>
</dbReference>
<dbReference type="InParanoid" id="A0A517SDS2"/>
<sequence length="285" mass="31343" precursor="true">MWTRRVRHGIGAVLSAIIVASAGCAPAPLTVEGNQAAASKEAVADDSLVQYSLITALAAGDYADGVSLRDMLADGDFGIGTFDQLEGELILLEGKVFQALADGTVKEPDPNRSTPFAAVTYFQEDGRMDDLSVATLQHLDELLDDRLPRRNSPYAVRIDAMFDQLTLRSVPAQSEPFPPLVEVVKTQAVWEKKSVRGTMIGFRCPTWVGTLNVPGYHWHFLSDDRKSGGHVLGCQFQKATLTYDECESLLIRIPESKRFDAFNAAEIKKTDIDVIERQRAEEGKK</sequence>